<dbReference type="GO" id="GO:0016757">
    <property type="term" value="F:glycosyltransferase activity"/>
    <property type="evidence" value="ECO:0007669"/>
    <property type="project" value="InterPro"/>
</dbReference>
<dbReference type="SUPFAM" id="SSF53756">
    <property type="entry name" value="UDP-Glycosyltransferase/glycogen phosphorylase"/>
    <property type="match status" value="1"/>
</dbReference>
<dbReference type="PANTHER" id="PTHR46401:SF2">
    <property type="entry name" value="GLYCOSYLTRANSFERASE WBBK-RELATED"/>
    <property type="match status" value="1"/>
</dbReference>
<dbReference type="GO" id="GO:0009103">
    <property type="term" value="P:lipopolysaccharide biosynthetic process"/>
    <property type="evidence" value="ECO:0007669"/>
    <property type="project" value="TreeGrafter"/>
</dbReference>
<dbReference type="Pfam" id="PF00534">
    <property type="entry name" value="Glycos_transf_1"/>
    <property type="match status" value="1"/>
</dbReference>
<keyword evidence="1" id="KW-0808">Transferase</keyword>
<proteinExistence type="predicted"/>
<dbReference type="Gene3D" id="3.40.50.2000">
    <property type="entry name" value="Glycogen Phosphorylase B"/>
    <property type="match status" value="2"/>
</dbReference>
<sequence length="88" mass="9517">PLLEAMAGRLPLVVSGVSALPEIADDAALYFDPNSPESIAGRIVEALQDKSLQKKLIARGVERSKDFDWEKTAVDTLDFYKAIAGKGK</sequence>
<evidence type="ECO:0000259" key="2">
    <source>
        <dbReference type="Pfam" id="PF00534"/>
    </source>
</evidence>
<reference evidence="3" key="1">
    <citation type="journal article" date="2014" name="Front. Microbiol.">
        <title>High frequency of phylogenetically diverse reductive dehalogenase-homologous genes in deep subseafloor sedimentary metagenomes.</title>
        <authorList>
            <person name="Kawai M."/>
            <person name="Futagami T."/>
            <person name="Toyoda A."/>
            <person name="Takaki Y."/>
            <person name="Nishi S."/>
            <person name="Hori S."/>
            <person name="Arai W."/>
            <person name="Tsubouchi T."/>
            <person name="Morono Y."/>
            <person name="Uchiyama I."/>
            <person name="Ito T."/>
            <person name="Fujiyama A."/>
            <person name="Inagaki F."/>
            <person name="Takami H."/>
        </authorList>
    </citation>
    <scope>NUCLEOTIDE SEQUENCE</scope>
    <source>
        <strain evidence="3">Expedition CK06-06</strain>
    </source>
</reference>
<protein>
    <recommendedName>
        <fullName evidence="2">Glycosyl transferase family 1 domain-containing protein</fullName>
    </recommendedName>
</protein>
<gene>
    <name evidence="3" type="ORF">S01H4_59713</name>
</gene>
<evidence type="ECO:0000313" key="3">
    <source>
        <dbReference type="EMBL" id="GAH10635.1"/>
    </source>
</evidence>
<feature type="domain" description="Glycosyl transferase family 1" evidence="2">
    <location>
        <begin position="2"/>
        <end position="60"/>
    </location>
</feature>
<evidence type="ECO:0000256" key="1">
    <source>
        <dbReference type="ARBA" id="ARBA00022679"/>
    </source>
</evidence>
<feature type="non-terminal residue" evidence="3">
    <location>
        <position position="1"/>
    </location>
</feature>
<accession>X1DQW4</accession>
<organism evidence="3">
    <name type="scientific">marine sediment metagenome</name>
    <dbReference type="NCBI Taxonomy" id="412755"/>
    <lineage>
        <taxon>unclassified sequences</taxon>
        <taxon>metagenomes</taxon>
        <taxon>ecological metagenomes</taxon>
    </lineage>
</organism>
<dbReference type="AlphaFoldDB" id="X1DQW4"/>
<dbReference type="EMBL" id="BART01035068">
    <property type="protein sequence ID" value="GAH10635.1"/>
    <property type="molecule type" value="Genomic_DNA"/>
</dbReference>
<name>X1DQW4_9ZZZZ</name>
<dbReference type="PANTHER" id="PTHR46401">
    <property type="entry name" value="GLYCOSYLTRANSFERASE WBBK-RELATED"/>
    <property type="match status" value="1"/>
</dbReference>
<dbReference type="InterPro" id="IPR001296">
    <property type="entry name" value="Glyco_trans_1"/>
</dbReference>
<comment type="caution">
    <text evidence="3">The sequence shown here is derived from an EMBL/GenBank/DDBJ whole genome shotgun (WGS) entry which is preliminary data.</text>
</comment>